<evidence type="ECO:0000256" key="1">
    <source>
        <dbReference type="SAM" id="MobiDB-lite"/>
    </source>
</evidence>
<feature type="compositionally biased region" description="Polar residues" evidence="1">
    <location>
        <begin position="159"/>
        <end position="179"/>
    </location>
</feature>
<sequence length="471" mass="49879">MPCDNVSHVHVWPASGALTIERCEVFCQYCTDDADRKHRHKFAWFLRRHVDGVHIKKGKGSHPDVRLAKGWTGMPEGSKGLKGNAERGPRRNRNKKALSLSRSPTPPSFAPAYSVTQPQVIHGTEAVAAFVENFIAAQSPGNGLSLAKNSGVVAPAIQQPYTSDSDPHSSGNEFLSDNNVAGFDPKNQQLGVHHSATQFSGPNQLANFSNPNGPTTHFNGVYADPKDVFVSQPYQDVDAHSLTAVQTNNFMPDPGTGLLAGLGMFGYDTSGLDNTDFDDTGFGNTGFDNTGFGITGYDGTGYSTTGFENTGIVTPGLGITGLDNTVFDTPGLNTTGINTTGTSTSGVNTTAINTTVVDTAACTTKTPKLNPAPITANNLARKTTRPLVNANSSDSTTSPTSVSPHTTAQRRIGAPIAVEMPLTPLSLSQANWLRERMNDITGTLAAFHAKEGVMAWGVTEYGQHLVAGVAY</sequence>
<evidence type="ECO:0000313" key="3">
    <source>
        <dbReference type="Proteomes" id="UP001168146"/>
    </source>
</evidence>
<dbReference type="AlphaFoldDB" id="A0AAN6FNE4"/>
<name>A0AAN6FNE4_9PEZI</name>
<organism evidence="2 3">
    <name type="scientific">Friedmanniomyces endolithicus</name>
    <dbReference type="NCBI Taxonomy" id="329885"/>
    <lineage>
        <taxon>Eukaryota</taxon>
        <taxon>Fungi</taxon>
        <taxon>Dikarya</taxon>
        <taxon>Ascomycota</taxon>
        <taxon>Pezizomycotina</taxon>
        <taxon>Dothideomycetes</taxon>
        <taxon>Dothideomycetidae</taxon>
        <taxon>Mycosphaerellales</taxon>
        <taxon>Teratosphaeriaceae</taxon>
        <taxon>Friedmanniomyces</taxon>
    </lineage>
</organism>
<protein>
    <submittedName>
        <fullName evidence="2">Uncharacterized protein</fullName>
    </submittedName>
</protein>
<evidence type="ECO:0000313" key="2">
    <source>
        <dbReference type="EMBL" id="KAK0321584.1"/>
    </source>
</evidence>
<reference evidence="2" key="1">
    <citation type="submission" date="2021-12" db="EMBL/GenBank/DDBJ databases">
        <title>Black yeast isolated from Biological Soil Crust.</title>
        <authorList>
            <person name="Kurbessoian T."/>
        </authorList>
    </citation>
    <scope>NUCLEOTIDE SEQUENCE</scope>
    <source>
        <strain evidence="2">CCFEE 5208</strain>
    </source>
</reference>
<proteinExistence type="predicted"/>
<feature type="region of interest" description="Disordered" evidence="1">
    <location>
        <begin position="386"/>
        <end position="408"/>
    </location>
</feature>
<gene>
    <name evidence="2" type="ORF">LTR82_007552</name>
</gene>
<comment type="caution">
    <text evidence="2">The sequence shown here is derived from an EMBL/GenBank/DDBJ whole genome shotgun (WGS) entry which is preliminary data.</text>
</comment>
<feature type="region of interest" description="Disordered" evidence="1">
    <location>
        <begin position="158"/>
        <end position="187"/>
    </location>
</feature>
<accession>A0AAN6FNE4</accession>
<feature type="compositionally biased region" description="Low complexity" evidence="1">
    <location>
        <begin position="392"/>
        <end position="407"/>
    </location>
</feature>
<dbReference type="Proteomes" id="UP001168146">
    <property type="component" value="Unassembled WGS sequence"/>
</dbReference>
<dbReference type="EMBL" id="JASUXU010000020">
    <property type="protein sequence ID" value="KAK0321584.1"/>
    <property type="molecule type" value="Genomic_DNA"/>
</dbReference>
<feature type="region of interest" description="Disordered" evidence="1">
    <location>
        <begin position="57"/>
        <end position="108"/>
    </location>
</feature>